<comment type="caution">
    <text evidence="2">The sequence shown here is derived from an EMBL/GenBank/DDBJ whole genome shotgun (WGS) entry which is preliminary data.</text>
</comment>
<evidence type="ECO:0000313" key="3">
    <source>
        <dbReference type="Proteomes" id="UP001194468"/>
    </source>
</evidence>
<protein>
    <submittedName>
        <fullName evidence="2">Uncharacterized protein</fullName>
    </submittedName>
</protein>
<keyword evidence="3" id="KW-1185">Reference proteome</keyword>
<gene>
    <name evidence="2" type="ORF">L210DRAFT_3528829</name>
</gene>
<evidence type="ECO:0000313" key="2">
    <source>
        <dbReference type="EMBL" id="KAF8445982.1"/>
    </source>
</evidence>
<proteinExistence type="predicted"/>
<organism evidence="2 3">
    <name type="scientific">Boletus edulis BED1</name>
    <dbReference type="NCBI Taxonomy" id="1328754"/>
    <lineage>
        <taxon>Eukaryota</taxon>
        <taxon>Fungi</taxon>
        <taxon>Dikarya</taxon>
        <taxon>Basidiomycota</taxon>
        <taxon>Agaricomycotina</taxon>
        <taxon>Agaricomycetes</taxon>
        <taxon>Agaricomycetidae</taxon>
        <taxon>Boletales</taxon>
        <taxon>Boletineae</taxon>
        <taxon>Boletaceae</taxon>
        <taxon>Boletoideae</taxon>
        <taxon>Boletus</taxon>
    </lineage>
</organism>
<name>A0AAD4C1H6_BOLED</name>
<reference evidence="2" key="1">
    <citation type="submission" date="2019-10" db="EMBL/GenBank/DDBJ databases">
        <authorList>
            <consortium name="DOE Joint Genome Institute"/>
            <person name="Kuo A."/>
            <person name="Miyauchi S."/>
            <person name="Kiss E."/>
            <person name="Drula E."/>
            <person name="Kohler A."/>
            <person name="Sanchez-Garcia M."/>
            <person name="Andreopoulos B."/>
            <person name="Barry K.W."/>
            <person name="Bonito G."/>
            <person name="Buee M."/>
            <person name="Carver A."/>
            <person name="Chen C."/>
            <person name="Cichocki N."/>
            <person name="Clum A."/>
            <person name="Culley D."/>
            <person name="Crous P.W."/>
            <person name="Fauchery L."/>
            <person name="Girlanda M."/>
            <person name="Hayes R."/>
            <person name="Keri Z."/>
            <person name="LaButti K."/>
            <person name="Lipzen A."/>
            <person name="Lombard V."/>
            <person name="Magnuson J."/>
            <person name="Maillard F."/>
            <person name="Morin E."/>
            <person name="Murat C."/>
            <person name="Nolan M."/>
            <person name="Ohm R."/>
            <person name="Pangilinan J."/>
            <person name="Pereira M."/>
            <person name="Perotto S."/>
            <person name="Peter M."/>
            <person name="Riley R."/>
            <person name="Sitrit Y."/>
            <person name="Stielow B."/>
            <person name="Szollosi G."/>
            <person name="Zifcakova L."/>
            <person name="Stursova M."/>
            <person name="Spatafora J.W."/>
            <person name="Tedersoo L."/>
            <person name="Vaario L.-M."/>
            <person name="Yamada A."/>
            <person name="Yan M."/>
            <person name="Wang P."/>
            <person name="Xu J."/>
            <person name="Bruns T."/>
            <person name="Baldrian P."/>
            <person name="Vilgalys R."/>
            <person name="Henrissat B."/>
            <person name="Grigoriev I.V."/>
            <person name="Hibbett D."/>
            <person name="Nagy L.G."/>
            <person name="Martin F.M."/>
        </authorList>
    </citation>
    <scope>NUCLEOTIDE SEQUENCE</scope>
    <source>
        <strain evidence="2">BED1</strain>
    </source>
</reference>
<feature type="region of interest" description="Disordered" evidence="1">
    <location>
        <begin position="190"/>
        <end position="210"/>
    </location>
</feature>
<feature type="compositionally biased region" description="Polar residues" evidence="1">
    <location>
        <begin position="190"/>
        <end position="199"/>
    </location>
</feature>
<sequence length="210" mass="23207">MGPPESTTVIVPLNLGAASKYEEDIFPLAYHNAGDTISKGSLLLSATLDEMIKIAEMGIDLDTDKRFHFNARIQYEALAAKEAKLQNRPKSFNPFTVFRHYRAARMFLSASKAFFHDTKRTSERIQREERLMRAVPSTELHTMNDTVPQGATISGIAVELPGALDDDARQKILAATDAIVLRASASDPFTDNPRVSQLSDGEETVRARLG</sequence>
<dbReference type="Proteomes" id="UP001194468">
    <property type="component" value="Unassembled WGS sequence"/>
</dbReference>
<dbReference type="EMBL" id="WHUW01000005">
    <property type="protein sequence ID" value="KAF8445982.1"/>
    <property type="molecule type" value="Genomic_DNA"/>
</dbReference>
<reference evidence="2" key="2">
    <citation type="journal article" date="2020" name="Nat. Commun.">
        <title>Large-scale genome sequencing of mycorrhizal fungi provides insights into the early evolution of symbiotic traits.</title>
        <authorList>
            <person name="Miyauchi S."/>
            <person name="Kiss E."/>
            <person name="Kuo A."/>
            <person name="Drula E."/>
            <person name="Kohler A."/>
            <person name="Sanchez-Garcia M."/>
            <person name="Morin E."/>
            <person name="Andreopoulos B."/>
            <person name="Barry K.W."/>
            <person name="Bonito G."/>
            <person name="Buee M."/>
            <person name="Carver A."/>
            <person name="Chen C."/>
            <person name="Cichocki N."/>
            <person name="Clum A."/>
            <person name="Culley D."/>
            <person name="Crous P.W."/>
            <person name="Fauchery L."/>
            <person name="Girlanda M."/>
            <person name="Hayes R.D."/>
            <person name="Keri Z."/>
            <person name="LaButti K."/>
            <person name="Lipzen A."/>
            <person name="Lombard V."/>
            <person name="Magnuson J."/>
            <person name="Maillard F."/>
            <person name="Murat C."/>
            <person name="Nolan M."/>
            <person name="Ohm R.A."/>
            <person name="Pangilinan J."/>
            <person name="Pereira M.F."/>
            <person name="Perotto S."/>
            <person name="Peter M."/>
            <person name="Pfister S."/>
            <person name="Riley R."/>
            <person name="Sitrit Y."/>
            <person name="Stielow J.B."/>
            <person name="Szollosi G."/>
            <person name="Zifcakova L."/>
            <person name="Stursova M."/>
            <person name="Spatafora J.W."/>
            <person name="Tedersoo L."/>
            <person name="Vaario L.M."/>
            <person name="Yamada A."/>
            <person name="Yan M."/>
            <person name="Wang P."/>
            <person name="Xu J."/>
            <person name="Bruns T."/>
            <person name="Baldrian P."/>
            <person name="Vilgalys R."/>
            <person name="Dunand C."/>
            <person name="Henrissat B."/>
            <person name="Grigoriev I.V."/>
            <person name="Hibbett D."/>
            <person name="Nagy L.G."/>
            <person name="Martin F.M."/>
        </authorList>
    </citation>
    <scope>NUCLEOTIDE SEQUENCE</scope>
    <source>
        <strain evidence="2">BED1</strain>
    </source>
</reference>
<accession>A0AAD4C1H6</accession>
<dbReference type="AlphaFoldDB" id="A0AAD4C1H6"/>
<evidence type="ECO:0000256" key="1">
    <source>
        <dbReference type="SAM" id="MobiDB-lite"/>
    </source>
</evidence>